<organism evidence="13 14">
    <name type="scientific">Aduncisulcus paluster</name>
    <dbReference type="NCBI Taxonomy" id="2918883"/>
    <lineage>
        <taxon>Eukaryota</taxon>
        <taxon>Metamonada</taxon>
        <taxon>Carpediemonas-like organisms</taxon>
        <taxon>Aduncisulcus</taxon>
    </lineage>
</organism>
<proteinExistence type="inferred from homology"/>
<reference evidence="13" key="1">
    <citation type="submission" date="2022-03" db="EMBL/GenBank/DDBJ databases">
        <title>Draft genome sequence of Aduncisulcus paluster, a free-living microaerophilic Fornicata.</title>
        <authorList>
            <person name="Yuyama I."/>
            <person name="Kume K."/>
            <person name="Tamura T."/>
            <person name="Inagaki Y."/>
            <person name="Hashimoto T."/>
        </authorList>
    </citation>
    <scope>NUCLEOTIDE SEQUENCE</scope>
    <source>
        <strain evidence="13">NY0171</strain>
    </source>
</reference>
<dbReference type="PANTHER" id="PTHR47755">
    <property type="entry name" value="CELL DIVISION PROTEIN FTSX"/>
    <property type="match status" value="1"/>
</dbReference>
<evidence type="ECO:0000313" key="13">
    <source>
        <dbReference type="EMBL" id="GKT34194.1"/>
    </source>
</evidence>
<evidence type="ECO:0000256" key="5">
    <source>
        <dbReference type="ARBA" id="ARBA00022618"/>
    </source>
</evidence>
<dbReference type="Proteomes" id="UP001057375">
    <property type="component" value="Unassembled WGS sequence"/>
</dbReference>
<evidence type="ECO:0000256" key="2">
    <source>
        <dbReference type="ARBA" id="ARBA00007379"/>
    </source>
</evidence>
<evidence type="ECO:0000259" key="11">
    <source>
        <dbReference type="Pfam" id="PF02687"/>
    </source>
</evidence>
<comment type="subcellular location">
    <subcellularLocation>
        <location evidence="1">Cell membrane</location>
        <topology evidence="1">Multi-pass membrane protein</topology>
    </subcellularLocation>
</comment>
<feature type="transmembrane region" description="Helical" evidence="10">
    <location>
        <begin position="125"/>
        <end position="145"/>
    </location>
</feature>
<dbReference type="Gene3D" id="3.30.70.3040">
    <property type="match status" value="1"/>
</dbReference>
<keyword evidence="6 10" id="KW-0812">Transmembrane</keyword>
<comment type="similarity">
    <text evidence="2">Belongs to the ABC-4 integral membrane protein family. FtsX subfamily.</text>
</comment>
<name>A0ABQ5KRX5_9EUKA</name>
<keyword evidence="5 13" id="KW-0132">Cell division</keyword>
<keyword evidence="9" id="KW-0131">Cell cycle</keyword>
<keyword evidence="4" id="KW-1003">Cell membrane</keyword>
<evidence type="ECO:0000256" key="6">
    <source>
        <dbReference type="ARBA" id="ARBA00022692"/>
    </source>
</evidence>
<keyword evidence="8 10" id="KW-0472">Membrane</keyword>
<accession>A0ABQ5KRX5</accession>
<feature type="non-terminal residue" evidence="13">
    <location>
        <position position="182"/>
    </location>
</feature>
<dbReference type="PANTHER" id="PTHR47755:SF1">
    <property type="entry name" value="CELL DIVISION PROTEIN FTSX"/>
    <property type="match status" value="1"/>
</dbReference>
<feature type="domain" description="FtsX extracellular" evidence="12">
    <location>
        <begin position="15"/>
        <end position="105"/>
    </location>
</feature>
<dbReference type="Pfam" id="PF02687">
    <property type="entry name" value="FtsX"/>
    <property type="match status" value="1"/>
</dbReference>
<keyword evidence="14" id="KW-1185">Reference proteome</keyword>
<keyword evidence="7 10" id="KW-1133">Transmembrane helix</keyword>
<evidence type="ECO:0000256" key="8">
    <source>
        <dbReference type="ARBA" id="ARBA00023136"/>
    </source>
</evidence>
<evidence type="ECO:0000256" key="10">
    <source>
        <dbReference type="SAM" id="Phobius"/>
    </source>
</evidence>
<dbReference type="InterPro" id="IPR004513">
    <property type="entry name" value="FtsX"/>
</dbReference>
<dbReference type="InterPro" id="IPR040690">
    <property type="entry name" value="FtsX_ECD"/>
</dbReference>
<dbReference type="InterPro" id="IPR003838">
    <property type="entry name" value="ABC3_permease_C"/>
</dbReference>
<dbReference type="Pfam" id="PF18075">
    <property type="entry name" value="FtsX_ECD"/>
    <property type="match status" value="1"/>
</dbReference>
<evidence type="ECO:0000256" key="3">
    <source>
        <dbReference type="ARBA" id="ARBA00021907"/>
    </source>
</evidence>
<dbReference type="GO" id="GO:0051301">
    <property type="term" value="P:cell division"/>
    <property type="evidence" value="ECO:0007669"/>
    <property type="project" value="UniProtKB-KW"/>
</dbReference>
<evidence type="ECO:0000259" key="12">
    <source>
        <dbReference type="Pfam" id="PF18075"/>
    </source>
</evidence>
<protein>
    <recommendedName>
        <fullName evidence="3">Cell division protein FtsX</fullName>
    </recommendedName>
</protein>
<evidence type="ECO:0000256" key="9">
    <source>
        <dbReference type="ARBA" id="ARBA00023306"/>
    </source>
</evidence>
<evidence type="ECO:0000313" key="14">
    <source>
        <dbReference type="Proteomes" id="UP001057375"/>
    </source>
</evidence>
<evidence type="ECO:0000256" key="1">
    <source>
        <dbReference type="ARBA" id="ARBA00004651"/>
    </source>
</evidence>
<feature type="domain" description="ABC3 transporter permease C-terminal" evidence="11">
    <location>
        <begin position="127"/>
        <end position="181"/>
    </location>
</feature>
<evidence type="ECO:0000256" key="4">
    <source>
        <dbReference type="ARBA" id="ARBA00022475"/>
    </source>
</evidence>
<sequence>MEKQDDGAKDQFDTIQVYLVDEMEGSQVETLGEQLYQLEGVKEVYFETKQDALNKMKLEWEDNGYLLEGLEENPLPNSYLVTLYDIGYSEYVVEQIRTLPGVEEVKFYQDVVIKIIEVTNYIKNIGMIIIFILVAISTFIIHNTIKLAVNSRKREIGIMKYVGATSWFVRWPFLLEGTLLGM</sequence>
<gene>
    <name evidence="13" type="ORF">ADUPG1_007621</name>
</gene>
<comment type="caution">
    <text evidence="13">The sequence shown here is derived from an EMBL/GenBank/DDBJ whole genome shotgun (WGS) entry which is preliminary data.</text>
</comment>
<dbReference type="EMBL" id="BQXS01010723">
    <property type="protein sequence ID" value="GKT34194.1"/>
    <property type="molecule type" value="Genomic_DNA"/>
</dbReference>
<evidence type="ECO:0000256" key="7">
    <source>
        <dbReference type="ARBA" id="ARBA00022989"/>
    </source>
</evidence>